<dbReference type="KEGG" id="rtx:TI83_01870"/>
<feature type="region of interest" description="Disordered" evidence="1">
    <location>
        <begin position="135"/>
        <end position="157"/>
    </location>
</feature>
<organism evidence="2 3">
    <name type="scientific">Rathayibacter toxicus</name>
    <dbReference type="NCBI Taxonomy" id="145458"/>
    <lineage>
        <taxon>Bacteria</taxon>
        <taxon>Bacillati</taxon>
        <taxon>Actinomycetota</taxon>
        <taxon>Actinomycetes</taxon>
        <taxon>Micrococcales</taxon>
        <taxon>Microbacteriaceae</taxon>
        <taxon>Rathayibacter</taxon>
    </lineage>
</organism>
<evidence type="ECO:0000313" key="3">
    <source>
        <dbReference type="Proteomes" id="UP000052979"/>
    </source>
</evidence>
<dbReference type="AlphaFoldDB" id="A0A0C5BDP3"/>
<dbReference type="Proteomes" id="UP000052979">
    <property type="component" value="Unassembled WGS sequence"/>
</dbReference>
<reference evidence="2 3" key="1">
    <citation type="submission" date="2015-04" db="EMBL/GenBank/DDBJ databases">
        <title>Draft genome sequence of Rathayibacter toxicus strain FH-142 (AKA 70134 or CS 32), a Western Australian isolate.</title>
        <authorList>
            <consortium name="Consortium for Microbial Forensics and Genomics (microFORGE)"/>
            <person name="Knight B.M."/>
            <person name="Roberts D.P."/>
            <person name="Lin D."/>
            <person name="Hari K."/>
            <person name="Fletcher J."/>
            <person name="Melcher U."/>
            <person name="Blagden T."/>
            <person name="Luster D.G."/>
            <person name="Sechler A.J."/>
            <person name="Schneider W.L."/>
            <person name="Winegar R.A."/>
        </authorList>
    </citation>
    <scope>NUCLEOTIDE SEQUENCE [LARGE SCALE GENOMIC DNA]</scope>
    <source>
        <strain evidence="2 3">FH142</strain>
    </source>
</reference>
<gene>
    <name evidence="2" type="ORF">VT73_02880</name>
</gene>
<accession>A0A0C5BDP3</accession>
<name>A0A0C5BDP3_9MICO</name>
<proteinExistence type="predicted"/>
<protein>
    <submittedName>
        <fullName evidence="2">Uncharacterized protein</fullName>
    </submittedName>
</protein>
<dbReference type="PATRIC" id="fig|145458.7.peg.448"/>
<sequence>MDDECRYGVEVLVDRGHSYGTERNWADRLCGRDIEQVFDLHSNQKRVRPAPDPRVIYIDGQLFTAAIPAYLKKLPAFAIGMTVEEKAALTKQYDEHSKWTFKRMGGPDLARRTQRYRGPALAGTVRRPNVPESIELSVDTGPSVTASEAASAAAAQP</sequence>
<feature type="compositionally biased region" description="Low complexity" evidence="1">
    <location>
        <begin position="146"/>
        <end position="157"/>
    </location>
</feature>
<dbReference type="KEGG" id="rtc:APU90_04615"/>
<evidence type="ECO:0000256" key="1">
    <source>
        <dbReference type="SAM" id="MobiDB-lite"/>
    </source>
</evidence>
<dbReference type="eggNOG" id="ENOG5032CNA">
    <property type="taxonomic scope" value="Bacteria"/>
</dbReference>
<evidence type="ECO:0000313" key="2">
    <source>
        <dbReference type="EMBL" id="KKM46055.1"/>
    </source>
</evidence>
<dbReference type="EMBL" id="LBFI01000024">
    <property type="protein sequence ID" value="KKM46055.1"/>
    <property type="molecule type" value="Genomic_DNA"/>
</dbReference>
<keyword evidence="3" id="KW-1185">Reference proteome</keyword>
<comment type="caution">
    <text evidence="2">The sequence shown here is derived from an EMBL/GenBank/DDBJ whole genome shotgun (WGS) entry which is preliminary data.</text>
</comment>